<organism evidence="2 3">
    <name type="scientific">Acrocarpospora corrugata</name>
    <dbReference type="NCBI Taxonomy" id="35763"/>
    <lineage>
        <taxon>Bacteria</taxon>
        <taxon>Bacillati</taxon>
        <taxon>Actinomycetota</taxon>
        <taxon>Actinomycetes</taxon>
        <taxon>Streptosporangiales</taxon>
        <taxon>Streptosporangiaceae</taxon>
        <taxon>Acrocarpospora</taxon>
    </lineage>
</organism>
<evidence type="ECO:0000313" key="3">
    <source>
        <dbReference type="Proteomes" id="UP000334990"/>
    </source>
</evidence>
<dbReference type="AlphaFoldDB" id="A0A5M3VU35"/>
<name>A0A5M3VU35_9ACTN</name>
<keyword evidence="3" id="KW-1185">Reference proteome</keyword>
<sequence length="148" mass="16347">MAFRPKPIEAHVDMHVADPGQRLYLAWDGLRGIRADADRQPGTDDGLADLHQLGLDERFTPCQRHSLDSRPQEPGNHRARNIGQAHMVSPVPRRDETVSAVKIAALSNLNERLTLGSLNRGPEIAGTRVTVDDERTLHDGSSLVRPEP</sequence>
<reference evidence="2 3" key="1">
    <citation type="submission" date="2019-10" db="EMBL/GenBank/DDBJ databases">
        <title>Whole genome shotgun sequence of Acrocarpospora corrugata NBRC 13972.</title>
        <authorList>
            <person name="Ichikawa N."/>
            <person name="Kimura A."/>
            <person name="Kitahashi Y."/>
            <person name="Komaki H."/>
            <person name="Oguchi A."/>
        </authorList>
    </citation>
    <scope>NUCLEOTIDE SEQUENCE [LARGE SCALE GENOMIC DNA]</scope>
    <source>
        <strain evidence="2 3">NBRC 13972</strain>
    </source>
</reference>
<proteinExistence type="predicted"/>
<accession>A0A5M3VU35</accession>
<gene>
    <name evidence="2" type="ORF">Acor_21490</name>
</gene>
<dbReference type="Proteomes" id="UP000334990">
    <property type="component" value="Unassembled WGS sequence"/>
</dbReference>
<dbReference type="EMBL" id="BLAD01000043">
    <property type="protein sequence ID" value="GES00086.1"/>
    <property type="molecule type" value="Genomic_DNA"/>
</dbReference>
<evidence type="ECO:0000313" key="2">
    <source>
        <dbReference type="EMBL" id="GES00086.1"/>
    </source>
</evidence>
<feature type="region of interest" description="Disordered" evidence="1">
    <location>
        <begin position="64"/>
        <end position="86"/>
    </location>
</feature>
<evidence type="ECO:0000256" key="1">
    <source>
        <dbReference type="SAM" id="MobiDB-lite"/>
    </source>
</evidence>
<comment type="caution">
    <text evidence="2">The sequence shown here is derived from an EMBL/GenBank/DDBJ whole genome shotgun (WGS) entry which is preliminary data.</text>
</comment>
<protein>
    <submittedName>
        <fullName evidence="2">Uncharacterized protein</fullName>
    </submittedName>
</protein>